<dbReference type="EMBL" id="REGN01009356">
    <property type="protein sequence ID" value="RNA01374.1"/>
    <property type="molecule type" value="Genomic_DNA"/>
</dbReference>
<name>A0A3M7PQS3_BRAPC</name>
<feature type="non-terminal residue" evidence="1">
    <location>
        <position position="79"/>
    </location>
</feature>
<dbReference type="AlphaFoldDB" id="A0A3M7PQS3"/>
<dbReference type="Proteomes" id="UP000276133">
    <property type="component" value="Unassembled WGS sequence"/>
</dbReference>
<evidence type="ECO:0000313" key="2">
    <source>
        <dbReference type="Proteomes" id="UP000276133"/>
    </source>
</evidence>
<reference evidence="1 2" key="1">
    <citation type="journal article" date="2018" name="Sci. Rep.">
        <title>Genomic signatures of local adaptation to the degree of environmental predictability in rotifers.</title>
        <authorList>
            <person name="Franch-Gras L."/>
            <person name="Hahn C."/>
            <person name="Garcia-Roger E.M."/>
            <person name="Carmona M.J."/>
            <person name="Serra M."/>
            <person name="Gomez A."/>
        </authorList>
    </citation>
    <scope>NUCLEOTIDE SEQUENCE [LARGE SCALE GENOMIC DNA]</scope>
    <source>
        <strain evidence="1">HYR1</strain>
    </source>
</reference>
<gene>
    <name evidence="1" type="ORF">BpHYR1_041324</name>
</gene>
<accession>A0A3M7PQS3</accession>
<protein>
    <submittedName>
        <fullName evidence="1">Uncharacterized protein</fullName>
    </submittedName>
</protein>
<evidence type="ECO:0000313" key="1">
    <source>
        <dbReference type="EMBL" id="RNA01374.1"/>
    </source>
</evidence>
<sequence>MRPVQNQNGHGPPFGPVAFWTCRRPKLAIQKAAGPKYRQNKNFIYLKINFINIQTYSRLCRIMGIDDQTAGSYKLLPIA</sequence>
<comment type="caution">
    <text evidence="1">The sequence shown here is derived from an EMBL/GenBank/DDBJ whole genome shotgun (WGS) entry which is preliminary data.</text>
</comment>
<proteinExistence type="predicted"/>
<keyword evidence="2" id="KW-1185">Reference proteome</keyword>
<organism evidence="1 2">
    <name type="scientific">Brachionus plicatilis</name>
    <name type="common">Marine rotifer</name>
    <name type="synonym">Brachionus muelleri</name>
    <dbReference type="NCBI Taxonomy" id="10195"/>
    <lineage>
        <taxon>Eukaryota</taxon>
        <taxon>Metazoa</taxon>
        <taxon>Spiralia</taxon>
        <taxon>Gnathifera</taxon>
        <taxon>Rotifera</taxon>
        <taxon>Eurotatoria</taxon>
        <taxon>Monogononta</taxon>
        <taxon>Pseudotrocha</taxon>
        <taxon>Ploima</taxon>
        <taxon>Brachionidae</taxon>
        <taxon>Brachionus</taxon>
    </lineage>
</organism>